<protein>
    <recommendedName>
        <fullName evidence="4">Poly(A) polymerase nucleotidyltransferase domain-containing protein</fullName>
    </recommendedName>
</protein>
<accession>A0A5P1E3H7</accession>
<feature type="domain" description="Poly(A) polymerase nucleotidyltransferase" evidence="4">
    <location>
        <begin position="159"/>
        <end position="219"/>
    </location>
</feature>
<evidence type="ECO:0000256" key="1">
    <source>
        <dbReference type="ARBA" id="ARBA00006846"/>
    </source>
</evidence>
<sequence length="220" mass="25150">MAPKAEKKPAEKKPAAAVDAEEEPKAEKSRVGKKPKAVKRIPSKEAGGVDKSKTMMKKKKRVKRSMETYKIYIFKVLKHVHPNVSVSSKVMGIMNSFINKILNAQLWQQKTRLVKYYVPLEESEKHKNMNMEKVMRICLLSTLSALILLIIYMIFMYLAEFKTGAERKEAAKNTLLAYKSAQIVKMWVKQLTRHRGYTDQMVEEANAVIFTFGSYSLGVS</sequence>
<dbReference type="PANTHER" id="PTHR23428">
    <property type="entry name" value="HISTONE H2B"/>
    <property type="match status" value="1"/>
</dbReference>
<dbReference type="Gene3D" id="3.30.460.10">
    <property type="entry name" value="Beta Polymerase, domain 2"/>
    <property type="match status" value="1"/>
</dbReference>
<keyword evidence="6" id="KW-1185">Reference proteome</keyword>
<feature type="compositionally biased region" description="Basic residues" evidence="2">
    <location>
        <begin position="31"/>
        <end position="41"/>
    </location>
</feature>
<dbReference type="SUPFAM" id="SSF47113">
    <property type="entry name" value="Histone-fold"/>
    <property type="match status" value="1"/>
</dbReference>
<dbReference type="Gene3D" id="1.10.20.10">
    <property type="entry name" value="Histone, subunit A"/>
    <property type="match status" value="1"/>
</dbReference>
<feature type="compositionally biased region" description="Basic and acidic residues" evidence="2">
    <location>
        <begin position="1"/>
        <end position="14"/>
    </location>
</feature>
<dbReference type="InterPro" id="IPR048840">
    <property type="entry name" value="PolA_pol_NTPase"/>
</dbReference>
<evidence type="ECO:0000256" key="2">
    <source>
        <dbReference type="SAM" id="MobiDB-lite"/>
    </source>
</evidence>
<evidence type="ECO:0000313" key="5">
    <source>
        <dbReference type="EMBL" id="ONK56057.1"/>
    </source>
</evidence>
<keyword evidence="3" id="KW-0472">Membrane</keyword>
<dbReference type="PRINTS" id="PR00621">
    <property type="entry name" value="HISTONEH2B"/>
</dbReference>
<name>A0A5P1E3H7_ASPOF</name>
<proteinExistence type="inferred from homology"/>
<gene>
    <name evidence="5" type="ORF">A4U43_C10F3700</name>
</gene>
<evidence type="ECO:0000256" key="3">
    <source>
        <dbReference type="SAM" id="Phobius"/>
    </source>
</evidence>
<keyword evidence="3" id="KW-0812">Transmembrane</keyword>
<dbReference type="InterPro" id="IPR043519">
    <property type="entry name" value="NT_sf"/>
</dbReference>
<dbReference type="InterPro" id="IPR009072">
    <property type="entry name" value="Histone-fold"/>
</dbReference>
<feature type="transmembrane region" description="Helical" evidence="3">
    <location>
        <begin position="137"/>
        <end position="159"/>
    </location>
</feature>
<dbReference type="InterPro" id="IPR000558">
    <property type="entry name" value="Histone_H2B"/>
</dbReference>
<organism evidence="5 6">
    <name type="scientific">Asparagus officinalis</name>
    <name type="common">Garden asparagus</name>
    <dbReference type="NCBI Taxonomy" id="4686"/>
    <lineage>
        <taxon>Eukaryota</taxon>
        <taxon>Viridiplantae</taxon>
        <taxon>Streptophyta</taxon>
        <taxon>Embryophyta</taxon>
        <taxon>Tracheophyta</taxon>
        <taxon>Spermatophyta</taxon>
        <taxon>Magnoliopsida</taxon>
        <taxon>Liliopsida</taxon>
        <taxon>Asparagales</taxon>
        <taxon>Asparagaceae</taxon>
        <taxon>Asparagoideae</taxon>
        <taxon>Asparagus</taxon>
    </lineage>
</organism>
<dbReference type="GO" id="GO:0000786">
    <property type="term" value="C:nucleosome"/>
    <property type="evidence" value="ECO:0007669"/>
    <property type="project" value="InterPro"/>
</dbReference>
<dbReference type="Pfam" id="PF20750">
    <property type="entry name" value="PAP_NTPase"/>
    <property type="match status" value="1"/>
</dbReference>
<dbReference type="GO" id="GO:0046982">
    <property type="term" value="F:protein heterodimerization activity"/>
    <property type="evidence" value="ECO:0007669"/>
    <property type="project" value="InterPro"/>
</dbReference>
<dbReference type="EMBL" id="CM007390">
    <property type="protein sequence ID" value="ONK56057.1"/>
    <property type="molecule type" value="Genomic_DNA"/>
</dbReference>
<feature type="region of interest" description="Disordered" evidence="2">
    <location>
        <begin position="1"/>
        <end position="60"/>
    </location>
</feature>
<dbReference type="Gramene" id="ONK56057">
    <property type="protein sequence ID" value="ONK56057"/>
    <property type="gene ID" value="A4U43_C10F3700"/>
</dbReference>
<dbReference type="GO" id="GO:0003677">
    <property type="term" value="F:DNA binding"/>
    <property type="evidence" value="ECO:0007669"/>
    <property type="project" value="InterPro"/>
</dbReference>
<dbReference type="SMART" id="SM00427">
    <property type="entry name" value="H2B"/>
    <property type="match status" value="1"/>
</dbReference>
<evidence type="ECO:0000313" key="6">
    <source>
        <dbReference type="Proteomes" id="UP000243459"/>
    </source>
</evidence>
<comment type="similarity">
    <text evidence="1">Belongs to the histone H2B family.</text>
</comment>
<evidence type="ECO:0000259" key="4">
    <source>
        <dbReference type="Pfam" id="PF20750"/>
    </source>
</evidence>
<dbReference type="GO" id="GO:0030527">
    <property type="term" value="F:structural constituent of chromatin"/>
    <property type="evidence" value="ECO:0007669"/>
    <property type="project" value="InterPro"/>
</dbReference>
<dbReference type="AlphaFoldDB" id="A0A5P1E3H7"/>
<dbReference type="Proteomes" id="UP000243459">
    <property type="component" value="Chromosome 10"/>
</dbReference>
<reference evidence="6" key="1">
    <citation type="journal article" date="2017" name="Nat. Commun.">
        <title>The asparagus genome sheds light on the origin and evolution of a young Y chromosome.</title>
        <authorList>
            <person name="Harkess A."/>
            <person name="Zhou J."/>
            <person name="Xu C."/>
            <person name="Bowers J.E."/>
            <person name="Van der Hulst R."/>
            <person name="Ayyampalayam S."/>
            <person name="Mercati F."/>
            <person name="Riccardi P."/>
            <person name="McKain M.R."/>
            <person name="Kakrana A."/>
            <person name="Tang H."/>
            <person name="Ray J."/>
            <person name="Groenendijk J."/>
            <person name="Arikit S."/>
            <person name="Mathioni S.M."/>
            <person name="Nakano M."/>
            <person name="Shan H."/>
            <person name="Telgmann-Rauber A."/>
            <person name="Kanno A."/>
            <person name="Yue Z."/>
            <person name="Chen H."/>
            <person name="Li W."/>
            <person name="Chen Y."/>
            <person name="Xu X."/>
            <person name="Zhang Y."/>
            <person name="Luo S."/>
            <person name="Chen H."/>
            <person name="Gao J."/>
            <person name="Mao Z."/>
            <person name="Pires J.C."/>
            <person name="Luo M."/>
            <person name="Kudrna D."/>
            <person name="Wing R.A."/>
            <person name="Meyers B.C."/>
            <person name="Yi K."/>
            <person name="Kong H."/>
            <person name="Lavrijsen P."/>
            <person name="Sunseri F."/>
            <person name="Falavigna A."/>
            <person name="Ye Y."/>
            <person name="Leebens-Mack J.H."/>
            <person name="Chen G."/>
        </authorList>
    </citation>
    <scope>NUCLEOTIDE SEQUENCE [LARGE SCALE GENOMIC DNA]</scope>
    <source>
        <strain evidence="6">cv. DH0086</strain>
    </source>
</reference>
<keyword evidence="3" id="KW-1133">Transmembrane helix</keyword>